<proteinExistence type="predicted"/>
<dbReference type="InParanoid" id="A0A6Q2YVM3"/>
<protein>
    <recommendedName>
        <fullName evidence="3">HECT domain-containing protein</fullName>
    </recommendedName>
</protein>
<dbReference type="AlphaFoldDB" id="A0A6Q2YVM3"/>
<dbReference type="Ensembl" id="ENSELUT00000072934.2">
    <property type="protein sequence ID" value="ENSELUP00000069527.2"/>
    <property type="gene ID" value="ENSELUG00000026491.2"/>
</dbReference>
<evidence type="ECO:0000313" key="1">
    <source>
        <dbReference type="Ensembl" id="ENSELUP00000069527.2"/>
    </source>
</evidence>
<reference evidence="1" key="3">
    <citation type="submission" date="2025-08" db="UniProtKB">
        <authorList>
            <consortium name="Ensembl"/>
        </authorList>
    </citation>
    <scope>IDENTIFICATION</scope>
</reference>
<sequence length="280" mass="31467">MEEDVFFVSSKTELQTVCPICGKNFPTNYLEAHASECGESVALLVLSYDLSASVEVLVKSGLQVWLKADHHPAASNFGATSTCVMGRYRFSKFPKRMSLMRSIHHFSPSAVVLHAVLRLLPLLSQLREGLKLYGLADLMNQYPNICQPLFVPGMEVKADADFVFAACQPEFSEKGSNKEQVEVSVMNHLQDFLQELEALCFSSGSQDRATFLSYQKRNFRVCVQFNHTCDIQYGSHTVCYPTVAACSNTIRLPVKHMQTYTEFKQVMTEAFHLGQAFHQV</sequence>
<keyword evidence="2" id="KW-1185">Reference proteome</keyword>
<name>A0A6Q2YVM3_ESOLU</name>
<dbReference type="OMA" id="QVEMEIM"/>
<dbReference type="GeneTree" id="ENSGT00980000198818"/>
<reference evidence="2" key="1">
    <citation type="journal article" date="2014" name="PLoS ONE">
        <title>The genome and linkage map of the northern pike (Esox lucius): conserved synteny revealed between the salmonid sister group and the Neoteleostei.</title>
        <authorList>
            <person name="Rondeau E.B."/>
            <person name="Minkley D.R."/>
            <person name="Leong J.S."/>
            <person name="Messmer A.M."/>
            <person name="Jantzen J.R."/>
            <person name="von Schalburg K.R."/>
            <person name="Lemon C."/>
            <person name="Bird N.H."/>
            <person name="Koop B.F."/>
        </authorList>
    </citation>
    <scope>NUCLEOTIDE SEQUENCE</scope>
</reference>
<evidence type="ECO:0000313" key="2">
    <source>
        <dbReference type="Proteomes" id="UP000265140"/>
    </source>
</evidence>
<reference evidence="1" key="2">
    <citation type="submission" date="2020-02" db="EMBL/GenBank/DDBJ databases">
        <title>Esox lucius (northern pike) genome, fEsoLuc1, primary haplotype.</title>
        <authorList>
            <person name="Myers G."/>
            <person name="Karagic N."/>
            <person name="Meyer A."/>
            <person name="Pippel M."/>
            <person name="Reichard M."/>
            <person name="Winkler S."/>
            <person name="Tracey A."/>
            <person name="Sims Y."/>
            <person name="Howe K."/>
            <person name="Rhie A."/>
            <person name="Formenti G."/>
            <person name="Durbin R."/>
            <person name="Fedrigo O."/>
            <person name="Jarvis E.D."/>
        </authorList>
    </citation>
    <scope>NUCLEOTIDE SEQUENCE [LARGE SCALE GENOMIC DNA]</scope>
</reference>
<evidence type="ECO:0008006" key="3">
    <source>
        <dbReference type="Google" id="ProtNLM"/>
    </source>
</evidence>
<dbReference type="Proteomes" id="UP000265140">
    <property type="component" value="Chromosome 11"/>
</dbReference>
<organism evidence="1 2">
    <name type="scientific">Esox lucius</name>
    <name type="common">Northern pike</name>
    <dbReference type="NCBI Taxonomy" id="8010"/>
    <lineage>
        <taxon>Eukaryota</taxon>
        <taxon>Metazoa</taxon>
        <taxon>Chordata</taxon>
        <taxon>Craniata</taxon>
        <taxon>Vertebrata</taxon>
        <taxon>Euteleostomi</taxon>
        <taxon>Actinopterygii</taxon>
        <taxon>Neopterygii</taxon>
        <taxon>Teleostei</taxon>
        <taxon>Protacanthopterygii</taxon>
        <taxon>Esociformes</taxon>
        <taxon>Esocidae</taxon>
        <taxon>Esox</taxon>
    </lineage>
</organism>
<dbReference type="Bgee" id="ENSELUG00000026491">
    <property type="expression patterns" value="Expressed in ovary and 1 other cell type or tissue"/>
</dbReference>
<accession>A0A6Q2YVM3</accession>
<reference evidence="1" key="4">
    <citation type="submission" date="2025-09" db="UniProtKB">
        <authorList>
            <consortium name="Ensembl"/>
        </authorList>
    </citation>
    <scope>IDENTIFICATION</scope>
</reference>